<keyword evidence="2" id="KW-1185">Reference proteome</keyword>
<reference evidence="1 2" key="1">
    <citation type="submission" date="2015-10" db="EMBL/GenBank/DDBJ databases">
        <title>Pseudomonas helleri sp. nov. and Pseudomonas weihenstephanensis sp. nov., isolated from raw cows milk.</title>
        <authorList>
            <person name="Von Neubeck M."/>
            <person name="Huptas C."/>
            <person name="Wenning M."/>
            <person name="Scherer S."/>
        </authorList>
    </citation>
    <scope>NUCLEOTIDE SEQUENCE [LARGE SCALE GENOMIC DNA]</scope>
    <source>
        <strain evidence="1 2">BSTT44</strain>
    </source>
</reference>
<evidence type="ECO:0008006" key="3">
    <source>
        <dbReference type="Google" id="ProtNLM"/>
    </source>
</evidence>
<accession>A0A0Q0T354</accession>
<protein>
    <recommendedName>
        <fullName evidence="3">Phage tail protein</fullName>
    </recommendedName>
</protein>
<dbReference type="EMBL" id="LLWH01000160">
    <property type="protein sequence ID" value="KQB53785.1"/>
    <property type="molecule type" value="Genomic_DNA"/>
</dbReference>
<proteinExistence type="predicted"/>
<dbReference type="Pfam" id="PF13554">
    <property type="entry name" value="Phage_tail_terminator_5"/>
    <property type="match status" value="1"/>
</dbReference>
<dbReference type="OrthoDB" id="6049303at2"/>
<dbReference type="RefSeq" id="WP_055102759.1">
    <property type="nucleotide sequence ID" value="NZ_LLWH01000160.1"/>
</dbReference>
<dbReference type="STRING" id="1563157.AQS70_09235"/>
<comment type="caution">
    <text evidence="1">The sequence shown here is derived from an EMBL/GenBank/DDBJ whole genome shotgun (WGS) entry which is preliminary data.</text>
</comment>
<sequence>MSHKTIRSLFEARLADWAKLKKPALRIAFQNVSFTPATNETYLRAFLMPAGTGSDDLAGDHRAYRGLFQITIVTPAGGGSGTGEGLAEELAALFPLNDRLSQGDLTVLVMTPVELGPQQQEDTSYSLPVSFQYRADTF</sequence>
<dbReference type="AlphaFoldDB" id="A0A0Q0T354"/>
<dbReference type="Proteomes" id="UP000050342">
    <property type="component" value="Unassembled WGS sequence"/>
</dbReference>
<evidence type="ECO:0000313" key="1">
    <source>
        <dbReference type="EMBL" id="KQB53785.1"/>
    </source>
</evidence>
<name>A0A0Q0T354_9PSED</name>
<dbReference type="Gene3D" id="3.30.2000.20">
    <property type="match status" value="1"/>
</dbReference>
<evidence type="ECO:0000313" key="2">
    <source>
        <dbReference type="Proteomes" id="UP000050342"/>
    </source>
</evidence>
<dbReference type="InterPro" id="IPR025395">
    <property type="entry name" value="Phage_tail_terminator-like"/>
</dbReference>
<organism evidence="1 2">
    <name type="scientific">Pseudomonas endophytica</name>
    <dbReference type="NCBI Taxonomy" id="1563157"/>
    <lineage>
        <taxon>Bacteria</taxon>
        <taxon>Pseudomonadati</taxon>
        <taxon>Pseudomonadota</taxon>
        <taxon>Gammaproteobacteria</taxon>
        <taxon>Pseudomonadales</taxon>
        <taxon>Pseudomonadaceae</taxon>
        <taxon>Pseudomonas</taxon>
    </lineage>
</organism>
<gene>
    <name evidence="1" type="ORF">AQS70_09235</name>
</gene>